<evidence type="ECO:0000313" key="1">
    <source>
        <dbReference type="EMBL" id="GMN65955.1"/>
    </source>
</evidence>
<dbReference type="AlphaFoldDB" id="A0AA88E1H3"/>
<name>A0AA88E1H3_FICCA</name>
<gene>
    <name evidence="1" type="ORF">TIFTF001_035033</name>
</gene>
<proteinExistence type="predicted"/>
<protein>
    <submittedName>
        <fullName evidence="1">Uncharacterized protein</fullName>
    </submittedName>
</protein>
<comment type="caution">
    <text evidence="1">The sequence shown here is derived from an EMBL/GenBank/DDBJ whole genome shotgun (WGS) entry which is preliminary data.</text>
</comment>
<evidence type="ECO:0000313" key="2">
    <source>
        <dbReference type="Proteomes" id="UP001187192"/>
    </source>
</evidence>
<keyword evidence="2" id="KW-1185">Reference proteome</keyword>
<accession>A0AA88E1H3</accession>
<reference evidence="1" key="1">
    <citation type="submission" date="2023-07" db="EMBL/GenBank/DDBJ databases">
        <title>draft genome sequence of fig (Ficus carica).</title>
        <authorList>
            <person name="Takahashi T."/>
            <person name="Nishimura K."/>
        </authorList>
    </citation>
    <scope>NUCLEOTIDE SEQUENCE</scope>
</reference>
<dbReference type="Proteomes" id="UP001187192">
    <property type="component" value="Unassembled WGS sequence"/>
</dbReference>
<dbReference type="EMBL" id="BTGU01000275">
    <property type="protein sequence ID" value="GMN65955.1"/>
    <property type="molecule type" value="Genomic_DNA"/>
</dbReference>
<organism evidence="1 2">
    <name type="scientific">Ficus carica</name>
    <name type="common">Common fig</name>
    <dbReference type="NCBI Taxonomy" id="3494"/>
    <lineage>
        <taxon>Eukaryota</taxon>
        <taxon>Viridiplantae</taxon>
        <taxon>Streptophyta</taxon>
        <taxon>Embryophyta</taxon>
        <taxon>Tracheophyta</taxon>
        <taxon>Spermatophyta</taxon>
        <taxon>Magnoliopsida</taxon>
        <taxon>eudicotyledons</taxon>
        <taxon>Gunneridae</taxon>
        <taxon>Pentapetalae</taxon>
        <taxon>rosids</taxon>
        <taxon>fabids</taxon>
        <taxon>Rosales</taxon>
        <taxon>Moraceae</taxon>
        <taxon>Ficeae</taxon>
        <taxon>Ficus</taxon>
    </lineage>
</organism>
<sequence length="36" mass="4266">MGEYEKVTLKALYELLKKYKQGLLVDSDVERRPPRV</sequence>